<dbReference type="InterPro" id="IPR016181">
    <property type="entry name" value="Acyl_CoA_acyltransferase"/>
</dbReference>
<dbReference type="InterPro" id="IPR041380">
    <property type="entry name" value="Acetyltransf_17"/>
</dbReference>
<dbReference type="GO" id="GO:0030649">
    <property type="term" value="P:aminoglycoside antibiotic catabolic process"/>
    <property type="evidence" value="ECO:0007669"/>
    <property type="project" value="TreeGrafter"/>
</dbReference>
<evidence type="ECO:0000313" key="2">
    <source>
        <dbReference type="EMBL" id="SHG11213.1"/>
    </source>
</evidence>
<dbReference type="Gene3D" id="3.40.630.30">
    <property type="match status" value="2"/>
</dbReference>
<dbReference type="Gene3D" id="3.30.1050.10">
    <property type="entry name" value="SCP2 sterol-binding domain"/>
    <property type="match status" value="1"/>
</dbReference>
<dbReference type="Pfam" id="PF13527">
    <property type="entry name" value="Acetyltransf_9"/>
    <property type="match status" value="1"/>
</dbReference>
<dbReference type="Pfam" id="PF17668">
    <property type="entry name" value="Acetyltransf_17"/>
    <property type="match status" value="1"/>
</dbReference>
<dbReference type="RefSeq" id="WP_072889951.1">
    <property type="nucleotide sequence ID" value="NZ_FQVW01000016.1"/>
</dbReference>
<gene>
    <name evidence="2" type="ORF">SAMN05216225_10167</name>
</gene>
<dbReference type="InterPro" id="IPR051554">
    <property type="entry name" value="Acetyltransferase_Eis"/>
</dbReference>
<dbReference type="SUPFAM" id="SSF55729">
    <property type="entry name" value="Acyl-CoA N-acyltransferases (Nat)"/>
    <property type="match status" value="1"/>
</dbReference>
<dbReference type="SUPFAM" id="SSF55718">
    <property type="entry name" value="SCP-like"/>
    <property type="match status" value="1"/>
</dbReference>
<accession>A0A1M5H5P5</accession>
<dbReference type="PROSITE" id="PS51186">
    <property type="entry name" value="GNAT"/>
    <property type="match status" value="1"/>
</dbReference>
<dbReference type="InterPro" id="IPR025559">
    <property type="entry name" value="Eis_dom"/>
</dbReference>
<dbReference type="EMBL" id="FQVW01000016">
    <property type="protein sequence ID" value="SHG11213.1"/>
    <property type="molecule type" value="Genomic_DNA"/>
</dbReference>
<dbReference type="CDD" id="cd04301">
    <property type="entry name" value="NAT_SF"/>
    <property type="match status" value="1"/>
</dbReference>
<evidence type="ECO:0000313" key="3">
    <source>
        <dbReference type="Proteomes" id="UP000183988"/>
    </source>
</evidence>
<proteinExistence type="predicted"/>
<dbReference type="Pfam" id="PF13530">
    <property type="entry name" value="SCP2_2"/>
    <property type="match status" value="1"/>
</dbReference>
<reference evidence="2 3" key="1">
    <citation type="submission" date="2016-11" db="EMBL/GenBank/DDBJ databases">
        <authorList>
            <person name="Jaros S."/>
            <person name="Januszkiewicz K."/>
            <person name="Wedrychowicz H."/>
        </authorList>
    </citation>
    <scope>NUCLEOTIDE SEQUENCE [LARGE SCALE GENOMIC DNA]</scope>
    <source>
        <strain evidence="2 3">IBRC-M 10683</strain>
    </source>
</reference>
<organism evidence="2 3">
    <name type="scientific">Ornithinibacillus halophilus</name>
    <dbReference type="NCBI Taxonomy" id="930117"/>
    <lineage>
        <taxon>Bacteria</taxon>
        <taxon>Bacillati</taxon>
        <taxon>Bacillota</taxon>
        <taxon>Bacilli</taxon>
        <taxon>Bacillales</taxon>
        <taxon>Bacillaceae</taxon>
        <taxon>Ornithinibacillus</taxon>
    </lineage>
</organism>
<name>A0A1M5H5P5_9BACI</name>
<dbReference type="InterPro" id="IPR000182">
    <property type="entry name" value="GNAT_dom"/>
</dbReference>
<protein>
    <submittedName>
        <fullName evidence="2">Predicted acetyltransferase</fullName>
    </submittedName>
</protein>
<dbReference type="AlphaFoldDB" id="A0A1M5H5P5"/>
<dbReference type="PANTHER" id="PTHR37817">
    <property type="entry name" value="N-ACETYLTRANSFERASE EIS"/>
    <property type="match status" value="1"/>
</dbReference>
<dbReference type="Proteomes" id="UP000183988">
    <property type="component" value="Unassembled WGS sequence"/>
</dbReference>
<sequence>MIKMLNIETDYKEVFALSQFAFQYHLSDEELHKKKAEAWRHIIWGNMDGDHIASKLHLIPLSIYLGDKKINMGGISSVATWPEYRRGGMVKELLSHALHHMKNNGQIISFLQPFSVSFYRKYGWEITFNEKLYTIPVDKLRKKWDASGYVRTKPFDYQTINSIYEEYAKTYNGALVRDERWWNQRVIKDKSYIGVAYNLEKRPVGYIQYEVKENVFHVHDFAYTSNNGWNILLEFIANHDSMAKEVKMTVPENDLLPLLVDEPRFEQKIEPYFMARITDVHQFLKEYPFLNSTNGITLHVKDDFFPDNTKTYQLTTTNITVLPYQDHSKGIYCTIQQLTAMMLNFVRPVDLYRIGQLKGSLDEIQKLDATISDQKPYFPDFF</sequence>
<keyword evidence="2" id="KW-0808">Transferase</keyword>
<feature type="domain" description="N-acetyltransferase" evidence="1">
    <location>
        <begin position="2"/>
        <end position="145"/>
    </location>
</feature>
<keyword evidence="3" id="KW-1185">Reference proteome</keyword>
<dbReference type="PANTHER" id="PTHR37817:SF1">
    <property type="entry name" value="N-ACETYLTRANSFERASE EIS"/>
    <property type="match status" value="1"/>
</dbReference>
<dbReference type="InterPro" id="IPR036527">
    <property type="entry name" value="SCP2_sterol-bd_dom_sf"/>
</dbReference>
<evidence type="ECO:0000259" key="1">
    <source>
        <dbReference type="PROSITE" id="PS51186"/>
    </source>
</evidence>
<dbReference type="STRING" id="930117.SAMN05216225_10167"/>
<dbReference type="GO" id="GO:0034069">
    <property type="term" value="F:aminoglycoside N-acetyltransferase activity"/>
    <property type="evidence" value="ECO:0007669"/>
    <property type="project" value="TreeGrafter"/>
</dbReference>